<feature type="compositionally biased region" description="Low complexity" evidence="2">
    <location>
        <begin position="104"/>
        <end position="114"/>
    </location>
</feature>
<dbReference type="Proteomes" id="UP000478090">
    <property type="component" value="Unassembled WGS sequence"/>
</dbReference>
<keyword evidence="5" id="KW-1185">Reference proteome</keyword>
<feature type="repeat" description="TPR" evidence="1">
    <location>
        <begin position="277"/>
        <end position="310"/>
    </location>
</feature>
<feature type="compositionally biased region" description="Low complexity" evidence="2">
    <location>
        <begin position="16"/>
        <end position="34"/>
    </location>
</feature>
<protein>
    <submittedName>
        <fullName evidence="4">Tetratricopeptide repeat protein</fullName>
    </submittedName>
</protein>
<accession>A0ABW9VRS0</accession>
<dbReference type="PROSITE" id="PS50005">
    <property type="entry name" value="TPR"/>
    <property type="match status" value="1"/>
</dbReference>
<comment type="caution">
    <text evidence="4">The sequence shown here is derived from an EMBL/GenBank/DDBJ whole genome shotgun (WGS) entry which is preliminary data.</text>
</comment>
<dbReference type="PANTHER" id="PTHR12558:SF33">
    <property type="entry name" value="BLL7664 PROTEIN"/>
    <property type="match status" value="1"/>
</dbReference>
<evidence type="ECO:0000313" key="4">
    <source>
        <dbReference type="EMBL" id="MYM42046.1"/>
    </source>
</evidence>
<feature type="region of interest" description="Disordered" evidence="2">
    <location>
        <begin position="140"/>
        <end position="164"/>
    </location>
</feature>
<evidence type="ECO:0000256" key="2">
    <source>
        <dbReference type="SAM" id="MobiDB-lite"/>
    </source>
</evidence>
<evidence type="ECO:0000313" key="5">
    <source>
        <dbReference type="Proteomes" id="UP000478090"/>
    </source>
</evidence>
<proteinExistence type="predicted"/>
<feature type="compositionally biased region" description="Low complexity" evidence="2">
    <location>
        <begin position="140"/>
        <end position="149"/>
    </location>
</feature>
<dbReference type="EMBL" id="WWCM01000030">
    <property type="protein sequence ID" value="MYM42046.1"/>
    <property type="molecule type" value="Genomic_DNA"/>
</dbReference>
<feature type="region of interest" description="Disordered" evidence="2">
    <location>
        <begin position="1"/>
        <end position="34"/>
    </location>
</feature>
<dbReference type="RefSeq" id="WP_161041298.1">
    <property type="nucleotide sequence ID" value="NZ_WWCM01000030.1"/>
</dbReference>
<sequence>PAAPGPRADKAGQAETPRAATRTRAAPATSSDSASIDPERLRLFGLIGLLLLIIAGFGYYYWQAVMAPGAGARLPPVPMPPPGATGATPALVVTAPARPAAAAAPAEDGALLPASPKNNPQRDELERRLTQAEQQLAATQQAVQAQLSAPQPERLPPLAAPESSEIRVARGVKSEPLAALLGTAYQALNKGDLAGARQQYETVLQQDGNNRDALLGLASIASREQQPAQAASHYLRLLELDPRDGAAIAGLVGLRQGDPAQNEIRLKSILASNPDAAPVHFALGNLYARQGRWQEAQQAYFQAYSAAPTNPDYAYNLAIGLDRLNQGKLAQTYYQRALALAQDTAAAFDRAALQKRLQELGTSAR</sequence>
<reference evidence="4 5" key="1">
    <citation type="submission" date="2019-12" db="EMBL/GenBank/DDBJ databases">
        <title>Novel species isolated from a subtropical stream in China.</title>
        <authorList>
            <person name="Lu H."/>
        </authorList>
    </citation>
    <scope>NUCLEOTIDE SEQUENCE [LARGE SCALE GENOMIC DNA]</scope>
    <source>
        <strain evidence="4 5">CY13W</strain>
    </source>
</reference>
<dbReference type="Pfam" id="PF13432">
    <property type="entry name" value="TPR_16"/>
    <property type="match status" value="1"/>
</dbReference>
<evidence type="ECO:0000256" key="3">
    <source>
        <dbReference type="SAM" id="Phobius"/>
    </source>
</evidence>
<dbReference type="InterPro" id="IPR011990">
    <property type="entry name" value="TPR-like_helical_dom_sf"/>
</dbReference>
<keyword evidence="3" id="KW-0812">Transmembrane</keyword>
<dbReference type="Pfam" id="PF14559">
    <property type="entry name" value="TPR_19"/>
    <property type="match status" value="1"/>
</dbReference>
<keyword evidence="1" id="KW-0802">TPR repeat</keyword>
<feature type="non-terminal residue" evidence="4">
    <location>
        <position position="1"/>
    </location>
</feature>
<dbReference type="SMART" id="SM00028">
    <property type="entry name" value="TPR"/>
    <property type="match status" value="4"/>
</dbReference>
<evidence type="ECO:0000256" key="1">
    <source>
        <dbReference type="PROSITE-ProRule" id="PRU00339"/>
    </source>
</evidence>
<feature type="region of interest" description="Disordered" evidence="2">
    <location>
        <begin position="104"/>
        <end position="125"/>
    </location>
</feature>
<keyword evidence="3" id="KW-0472">Membrane</keyword>
<dbReference type="SUPFAM" id="SSF48452">
    <property type="entry name" value="TPR-like"/>
    <property type="match status" value="1"/>
</dbReference>
<organism evidence="4 5">
    <name type="scientific">Duganella qianjiadongensis</name>
    <dbReference type="NCBI Taxonomy" id="2692176"/>
    <lineage>
        <taxon>Bacteria</taxon>
        <taxon>Pseudomonadati</taxon>
        <taxon>Pseudomonadota</taxon>
        <taxon>Betaproteobacteria</taxon>
        <taxon>Burkholderiales</taxon>
        <taxon>Oxalobacteraceae</taxon>
        <taxon>Telluria group</taxon>
        <taxon>Duganella</taxon>
    </lineage>
</organism>
<feature type="transmembrane region" description="Helical" evidence="3">
    <location>
        <begin position="43"/>
        <end position="62"/>
    </location>
</feature>
<name>A0ABW9VRS0_9BURK</name>
<gene>
    <name evidence="4" type="ORF">GTP27_22340</name>
</gene>
<dbReference type="InterPro" id="IPR019734">
    <property type="entry name" value="TPR_rpt"/>
</dbReference>
<dbReference type="PANTHER" id="PTHR12558">
    <property type="entry name" value="CELL DIVISION CYCLE 16,23,27"/>
    <property type="match status" value="1"/>
</dbReference>
<keyword evidence="3" id="KW-1133">Transmembrane helix</keyword>
<dbReference type="Gene3D" id="1.25.40.10">
    <property type="entry name" value="Tetratricopeptide repeat domain"/>
    <property type="match status" value="2"/>
</dbReference>